<comment type="catalytic activity">
    <reaction evidence="6">
        <text>ATP + H2O = ADP + phosphate + H(+)</text>
        <dbReference type="Rhea" id="RHEA:13065"/>
        <dbReference type="ChEBI" id="CHEBI:15377"/>
        <dbReference type="ChEBI" id="CHEBI:15378"/>
        <dbReference type="ChEBI" id="CHEBI:30616"/>
        <dbReference type="ChEBI" id="CHEBI:43474"/>
        <dbReference type="ChEBI" id="CHEBI:456216"/>
    </reaction>
</comment>
<evidence type="ECO:0000256" key="7">
    <source>
        <dbReference type="SAM" id="Phobius"/>
    </source>
</evidence>
<dbReference type="InterPro" id="IPR023299">
    <property type="entry name" value="ATPase_P-typ_cyto_dom_N"/>
</dbReference>
<keyword evidence="2" id="KW-1003">Cell membrane</keyword>
<dbReference type="NCBIfam" id="TIGR01494">
    <property type="entry name" value="ATPase_P-type"/>
    <property type="match status" value="1"/>
</dbReference>
<dbReference type="EMBL" id="JBHTHM010000723">
    <property type="protein sequence ID" value="MFD0785205.1"/>
    <property type="molecule type" value="Genomic_DNA"/>
</dbReference>
<feature type="transmembrane region" description="Helical" evidence="7">
    <location>
        <begin position="349"/>
        <end position="367"/>
    </location>
</feature>
<dbReference type="Gene3D" id="1.20.1110.10">
    <property type="entry name" value="Calcium-transporting ATPase, transmembrane domain"/>
    <property type="match status" value="1"/>
</dbReference>
<evidence type="ECO:0000256" key="3">
    <source>
        <dbReference type="ARBA" id="ARBA00022692"/>
    </source>
</evidence>
<evidence type="ECO:0000256" key="5">
    <source>
        <dbReference type="ARBA" id="ARBA00023136"/>
    </source>
</evidence>
<sequence length="412" mass="43731">LAAPNRPVPDIPASRAEAERDLRLLGWVAMLDPARPEVGDAVARCHTAGIRIIMITGDHGLTAAAIATKVGITAPDPTVVNGDRVDAMADDELTDLLAHTRDLVFARSSPEAKLRIAKALQSTGSVVAMTGDGVNDAPALRRADIGVAMGRGGTDVAREAATLVLTDDNFATVVAAVQSGRQVYDNVRKFILYIFAHATPEVVPFLVFALSGGAVPLPLTVLQILAIDLGTETLPALALGREPAEPGLMNRPPRARGSTIVDRRMLARAWGYLGLISAVLVMAGFFLTLYRAGWRPGDDIGPGASLHHAYQQATTMTFLGIVACQIGTAVAARTERASLRSVGLLTNRLLLWGIAFEVVFAAVVVTVPPIQAIFGTALPDPVMLALLIAFPILVWAPDELRRASLRHRAARR</sequence>
<dbReference type="Gene3D" id="3.40.1110.10">
    <property type="entry name" value="Calcium-transporting ATPase, cytoplasmic domain N"/>
    <property type="match status" value="1"/>
</dbReference>
<dbReference type="InterPro" id="IPR050510">
    <property type="entry name" value="Cation_transp_ATPase_P-type"/>
</dbReference>
<dbReference type="Proteomes" id="UP001597053">
    <property type="component" value="Unassembled WGS sequence"/>
</dbReference>
<evidence type="ECO:0000256" key="1">
    <source>
        <dbReference type="ARBA" id="ARBA00004651"/>
    </source>
</evidence>
<dbReference type="Pfam" id="PF00689">
    <property type="entry name" value="Cation_ATPase_C"/>
    <property type="match status" value="1"/>
</dbReference>
<evidence type="ECO:0000256" key="6">
    <source>
        <dbReference type="ARBA" id="ARBA00049360"/>
    </source>
</evidence>
<gene>
    <name evidence="9" type="ORF">ACFQZ8_14965</name>
</gene>
<comment type="subcellular location">
    <subcellularLocation>
        <location evidence="1">Cell membrane</location>
        <topology evidence="1">Multi-pass membrane protein</topology>
    </subcellularLocation>
</comment>
<comment type="caution">
    <text evidence="9">The sequence shown here is derived from an EMBL/GenBank/DDBJ whole genome shotgun (WGS) entry which is preliminary data.</text>
</comment>
<keyword evidence="3 7" id="KW-0812">Transmembrane</keyword>
<dbReference type="InterPro" id="IPR001757">
    <property type="entry name" value="P_typ_ATPase"/>
</dbReference>
<dbReference type="InterPro" id="IPR023214">
    <property type="entry name" value="HAD_sf"/>
</dbReference>
<dbReference type="SUPFAM" id="SSF56784">
    <property type="entry name" value="HAD-like"/>
    <property type="match status" value="1"/>
</dbReference>
<feature type="transmembrane region" description="Helical" evidence="7">
    <location>
        <begin position="269"/>
        <end position="289"/>
    </location>
</feature>
<protein>
    <submittedName>
        <fullName evidence="9">HAD-IC family P-type ATPase</fullName>
    </submittedName>
</protein>
<dbReference type="PRINTS" id="PR00119">
    <property type="entry name" value="CATATPASE"/>
</dbReference>
<organism evidence="9 10">
    <name type="scientific">Micromonospora azadirachtae</name>
    <dbReference type="NCBI Taxonomy" id="1970735"/>
    <lineage>
        <taxon>Bacteria</taxon>
        <taxon>Bacillati</taxon>
        <taxon>Actinomycetota</taxon>
        <taxon>Actinomycetes</taxon>
        <taxon>Micromonosporales</taxon>
        <taxon>Micromonosporaceae</taxon>
        <taxon>Micromonospora</taxon>
    </lineage>
</organism>
<keyword evidence="4 7" id="KW-1133">Transmembrane helix</keyword>
<feature type="domain" description="Cation-transporting P-type ATPase C-terminal" evidence="8">
    <location>
        <begin position="216"/>
        <end position="402"/>
    </location>
</feature>
<keyword evidence="10" id="KW-1185">Reference proteome</keyword>
<dbReference type="InterPro" id="IPR006068">
    <property type="entry name" value="ATPase_P-typ_cation-transptr_C"/>
</dbReference>
<evidence type="ECO:0000256" key="4">
    <source>
        <dbReference type="ARBA" id="ARBA00022989"/>
    </source>
</evidence>
<accession>A0ABW3A2N8</accession>
<evidence type="ECO:0000313" key="10">
    <source>
        <dbReference type="Proteomes" id="UP001597053"/>
    </source>
</evidence>
<keyword evidence="5 7" id="KW-0472">Membrane</keyword>
<dbReference type="PANTHER" id="PTHR43294">
    <property type="entry name" value="SODIUM/POTASSIUM-TRANSPORTING ATPASE SUBUNIT ALPHA"/>
    <property type="match status" value="1"/>
</dbReference>
<feature type="transmembrane region" description="Helical" evidence="7">
    <location>
        <begin position="309"/>
        <end position="328"/>
    </location>
</feature>
<dbReference type="Pfam" id="PF00702">
    <property type="entry name" value="Hydrolase"/>
    <property type="match status" value="1"/>
</dbReference>
<name>A0ABW3A2N8_9ACTN</name>
<dbReference type="SUPFAM" id="SSF81665">
    <property type="entry name" value="Calcium ATPase, transmembrane domain M"/>
    <property type="match status" value="1"/>
</dbReference>
<dbReference type="Gene3D" id="3.40.50.1000">
    <property type="entry name" value="HAD superfamily/HAD-like"/>
    <property type="match status" value="1"/>
</dbReference>
<dbReference type="PANTHER" id="PTHR43294:SF21">
    <property type="entry name" value="CATION TRANSPORTING ATPASE"/>
    <property type="match status" value="1"/>
</dbReference>
<evidence type="ECO:0000256" key="2">
    <source>
        <dbReference type="ARBA" id="ARBA00022475"/>
    </source>
</evidence>
<evidence type="ECO:0000313" key="9">
    <source>
        <dbReference type="EMBL" id="MFD0785205.1"/>
    </source>
</evidence>
<evidence type="ECO:0000259" key="8">
    <source>
        <dbReference type="Pfam" id="PF00689"/>
    </source>
</evidence>
<dbReference type="InterPro" id="IPR023298">
    <property type="entry name" value="ATPase_P-typ_TM_dom_sf"/>
</dbReference>
<reference evidence="10" key="1">
    <citation type="journal article" date="2019" name="Int. J. Syst. Evol. Microbiol.">
        <title>The Global Catalogue of Microorganisms (GCM) 10K type strain sequencing project: providing services to taxonomists for standard genome sequencing and annotation.</title>
        <authorList>
            <consortium name="The Broad Institute Genomics Platform"/>
            <consortium name="The Broad Institute Genome Sequencing Center for Infectious Disease"/>
            <person name="Wu L."/>
            <person name="Ma J."/>
        </authorList>
    </citation>
    <scope>NUCLEOTIDE SEQUENCE [LARGE SCALE GENOMIC DNA]</scope>
    <source>
        <strain evidence="10">JCM 32148</strain>
    </source>
</reference>
<dbReference type="InterPro" id="IPR036412">
    <property type="entry name" value="HAD-like_sf"/>
</dbReference>
<proteinExistence type="predicted"/>
<feature type="transmembrane region" description="Helical" evidence="7">
    <location>
        <begin position="373"/>
        <end position="396"/>
    </location>
</feature>
<feature type="non-terminal residue" evidence="9">
    <location>
        <position position="1"/>
    </location>
</feature>